<dbReference type="RefSeq" id="WP_243914744.1">
    <property type="nucleotide sequence ID" value="NZ_JAAECY010000023.1"/>
</dbReference>
<organism evidence="1 2">
    <name type="scientific">Pseudolactococcus paracarnosus</name>
    <dbReference type="NCBI Taxonomy" id="2749962"/>
    <lineage>
        <taxon>Bacteria</taxon>
        <taxon>Bacillati</taxon>
        <taxon>Bacillota</taxon>
        <taxon>Bacilli</taxon>
        <taxon>Lactobacillales</taxon>
        <taxon>Streptococcaceae</taxon>
        <taxon>Pseudolactococcus</taxon>
    </lineage>
</organism>
<name>A0ABT0AMI5_9LACT</name>
<evidence type="ECO:0000313" key="2">
    <source>
        <dbReference type="Proteomes" id="UP001522462"/>
    </source>
</evidence>
<proteinExistence type="predicted"/>
<evidence type="ECO:0000313" key="1">
    <source>
        <dbReference type="EMBL" id="MCJ1977764.1"/>
    </source>
</evidence>
<dbReference type="EMBL" id="JAAEDA010000010">
    <property type="protein sequence ID" value="MCJ1977764.1"/>
    <property type="molecule type" value="Genomic_DNA"/>
</dbReference>
<gene>
    <name evidence="1" type="ORF">GYN19_07325</name>
</gene>
<protein>
    <submittedName>
        <fullName evidence="1">Uncharacterized protein</fullName>
    </submittedName>
</protein>
<accession>A0ABT0AMI5</accession>
<dbReference type="Proteomes" id="UP001522462">
    <property type="component" value="Unassembled WGS sequence"/>
</dbReference>
<reference evidence="1 2" key="1">
    <citation type="journal article" date="2022" name="Microbiol. Res.">
        <title>Comparative genome analysis, predicted lifestyle and antimicrobial strategies of Lactococcus carnosus and Lactococcus paracarnosus isolated from meat.</title>
        <authorList>
            <person name="Werum V."/>
            <person name="Ehrmann M."/>
            <person name="Vogel R."/>
            <person name="Hilgarth M."/>
        </authorList>
    </citation>
    <scope>NUCLEOTIDE SEQUENCE [LARGE SCALE GENOMIC DNA]</scope>
    <source>
        <strain evidence="1 2">TMW21897</strain>
    </source>
</reference>
<sequence>MSNEISTEVLAKAINKTKKSVQTNDVDIELRINGEKEKFKLIHKSASNDNNQLNAMAIAPVKADGKADYDNVAVGYDGTNSRPSKRKLISIKFRGYLFKSA</sequence>
<keyword evidence="2" id="KW-1185">Reference proteome</keyword>
<comment type="caution">
    <text evidence="1">The sequence shown here is derived from an EMBL/GenBank/DDBJ whole genome shotgun (WGS) entry which is preliminary data.</text>
</comment>